<protein>
    <submittedName>
        <fullName evidence="14">Carboxypeptidase B</fullName>
    </submittedName>
</protein>
<dbReference type="PANTHER" id="PTHR11705:SF91">
    <property type="entry name" value="FI01817P-RELATED"/>
    <property type="match status" value="1"/>
</dbReference>
<comment type="similarity">
    <text evidence="2 11">Belongs to the peptidase M14 family.</text>
</comment>
<dbReference type="Pfam" id="PF00246">
    <property type="entry name" value="Peptidase_M14"/>
    <property type="match status" value="1"/>
</dbReference>
<evidence type="ECO:0000256" key="8">
    <source>
        <dbReference type="ARBA" id="ARBA00022833"/>
    </source>
</evidence>
<keyword evidence="15" id="KW-1185">Reference proteome</keyword>
<organism evidence="14 15">
    <name type="scientific">Folsomia candida</name>
    <name type="common">Springtail</name>
    <dbReference type="NCBI Taxonomy" id="158441"/>
    <lineage>
        <taxon>Eukaryota</taxon>
        <taxon>Metazoa</taxon>
        <taxon>Ecdysozoa</taxon>
        <taxon>Arthropoda</taxon>
        <taxon>Hexapoda</taxon>
        <taxon>Collembola</taxon>
        <taxon>Entomobryomorpha</taxon>
        <taxon>Isotomoidea</taxon>
        <taxon>Isotomidae</taxon>
        <taxon>Proisotominae</taxon>
        <taxon>Folsomia</taxon>
    </lineage>
</organism>
<dbReference type="AlphaFoldDB" id="A0A226F1D0"/>
<evidence type="ECO:0000256" key="1">
    <source>
        <dbReference type="ARBA" id="ARBA00001947"/>
    </source>
</evidence>
<dbReference type="EMBL" id="LNIX01000001">
    <property type="protein sequence ID" value="OXA63011.1"/>
    <property type="molecule type" value="Genomic_DNA"/>
</dbReference>
<evidence type="ECO:0000256" key="9">
    <source>
        <dbReference type="ARBA" id="ARBA00023049"/>
    </source>
</evidence>
<dbReference type="PROSITE" id="PS52035">
    <property type="entry name" value="PEPTIDASE_M14"/>
    <property type="match status" value="1"/>
</dbReference>
<dbReference type="InterPro" id="IPR003146">
    <property type="entry name" value="M14A_act_pep"/>
</dbReference>
<dbReference type="GO" id="GO:0006508">
    <property type="term" value="P:proteolysis"/>
    <property type="evidence" value="ECO:0007669"/>
    <property type="project" value="UniProtKB-KW"/>
</dbReference>
<keyword evidence="7" id="KW-0378">Hydrolase</keyword>
<evidence type="ECO:0000256" key="11">
    <source>
        <dbReference type="PROSITE-ProRule" id="PRU01379"/>
    </source>
</evidence>
<dbReference type="OMA" id="VHRTDKR"/>
<gene>
    <name evidence="14" type="ORF">Fcan01_01890</name>
</gene>
<feature type="active site" description="Proton donor/acceptor" evidence="11">
    <location>
        <position position="394"/>
    </location>
</feature>
<dbReference type="FunFam" id="3.40.630.10:FF:000001">
    <property type="entry name" value="Carboxypeptidase B"/>
    <property type="match status" value="1"/>
</dbReference>
<dbReference type="InterPro" id="IPR036990">
    <property type="entry name" value="M14A-like_propep"/>
</dbReference>
<evidence type="ECO:0000259" key="13">
    <source>
        <dbReference type="PROSITE" id="PS52035"/>
    </source>
</evidence>
<dbReference type="InterPro" id="IPR057246">
    <property type="entry name" value="CARBOXYPEPT_ZN_1"/>
</dbReference>
<keyword evidence="9" id="KW-0482">Metalloprotease</keyword>
<dbReference type="GO" id="GO:0004181">
    <property type="term" value="F:metallocarboxypeptidase activity"/>
    <property type="evidence" value="ECO:0007669"/>
    <property type="project" value="InterPro"/>
</dbReference>
<dbReference type="SUPFAM" id="SSF53187">
    <property type="entry name" value="Zn-dependent exopeptidases"/>
    <property type="match status" value="1"/>
</dbReference>
<feature type="domain" description="Peptidase M14" evidence="13">
    <location>
        <begin position="135"/>
        <end position="428"/>
    </location>
</feature>
<keyword evidence="10" id="KW-1015">Disulfide bond</keyword>
<dbReference type="SUPFAM" id="SSF54897">
    <property type="entry name" value="Protease propeptides/inhibitors"/>
    <property type="match status" value="1"/>
</dbReference>
<dbReference type="InterPro" id="IPR000834">
    <property type="entry name" value="Peptidase_M14"/>
</dbReference>
<evidence type="ECO:0000313" key="15">
    <source>
        <dbReference type="Proteomes" id="UP000198287"/>
    </source>
</evidence>
<reference evidence="14 15" key="1">
    <citation type="submission" date="2015-12" db="EMBL/GenBank/DDBJ databases">
        <title>The genome of Folsomia candida.</title>
        <authorList>
            <person name="Faddeeva A."/>
            <person name="Derks M.F."/>
            <person name="Anvar Y."/>
            <person name="Smit S."/>
            <person name="Van Straalen N."/>
            <person name="Roelofs D."/>
        </authorList>
    </citation>
    <scope>NUCLEOTIDE SEQUENCE [LARGE SCALE GENOMIC DNA]</scope>
    <source>
        <strain evidence="14 15">VU population</strain>
        <tissue evidence="14">Whole body</tissue>
    </source>
</reference>
<accession>A0A226F1D0</accession>
<keyword evidence="5" id="KW-0479">Metal-binding</keyword>
<proteinExistence type="inferred from homology"/>
<dbReference type="OrthoDB" id="3626597at2759"/>
<dbReference type="Proteomes" id="UP000198287">
    <property type="component" value="Unassembled WGS sequence"/>
</dbReference>
<evidence type="ECO:0000256" key="6">
    <source>
        <dbReference type="ARBA" id="ARBA00022729"/>
    </source>
</evidence>
<dbReference type="PRINTS" id="PR00765">
    <property type="entry name" value="CRBOXYPTASEA"/>
</dbReference>
<dbReference type="Pfam" id="PF02244">
    <property type="entry name" value="Propep_M14"/>
    <property type="match status" value="1"/>
</dbReference>
<evidence type="ECO:0000256" key="12">
    <source>
        <dbReference type="SAM" id="SignalP"/>
    </source>
</evidence>
<feature type="signal peptide" evidence="12">
    <location>
        <begin position="1"/>
        <end position="36"/>
    </location>
</feature>
<dbReference type="Gene3D" id="3.40.630.10">
    <property type="entry name" value="Zn peptidases"/>
    <property type="match status" value="1"/>
</dbReference>
<evidence type="ECO:0000256" key="10">
    <source>
        <dbReference type="ARBA" id="ARBA00023157"/>
    </source>
</evidence>
<feature type="chain" id="PRO_5012736866" evidence="12">
    <location>
        <begin position="37"/>
        <end position="436"/>
    </location>
</feature>
<keyword evidence="3 14" id="KW-0121">Carboxypeptidase</keyword>
<evidence type="ECO:0000313" key="14">
    <source>
        <dbReference type="EMBL" id="OXA63011.1"/>
    </source>
</evidence>
<evidence type="ECO:0000256" key="5">
    <source>
        <dbReference type="ARBA" id="ARBA00022723"/>
    </source>
</evidence>
<keyword evidence="4" id="KW-0645">Protease</keyword>
<dbReference type="SMART" id="SM00631">
    <property type="entry name" value="Zn_pept"/>
    <property type="match status" value="1"/>
</dbReference>
<evidence type="ECO:0000256" key="2">
    <source>
        <dbReference type="ARBA" id="ARBA00005988"/>
    </source>
</evidence>
<name>A0A226F1D0_FOLCA</name>
<comment type="cofactor">
    <cofactor evidence="1">
        <name>Zn(2+)</name>
        <dbReference type="ChEBI" id="CHEBI:29105"/>
    </cofactor>
</comment>
<keyword evidence="6 12" id="KW-0732">Signal</keyword>
<evidence type="ECO:0000256" key="4">
    <source>
        <dbReference type="ARBA" id="ARBA00022670"/>
    </source>
</evidence>
<evidence type="ECO:0000256" key="7">
    <source>
        <dbReference type="ARBA" id="ARBA00022801"/>
    </source>
</evidence>
<comment type="caution">
    <text evidence="14">The sequence shown here is derived from an EMBL/GenBank/DDBJ whole genome shotgun (WGS) entry which is preliminary data.</text>
</comment>
<dbReference type="GO" id="GO:0008270">
    <property type="term" value="F:zinc ion binding"/>
    <property type="evidence" value="ECO:0007669"/>
    <property type="project" value="InterPro"/>
</dbReference>
<keyword evidence="8" id="KW-0862">Zinc</keyword>
<dbReference type="PANTHER" id="PTHR11705">
    <property type="entry name" value="PROTEASE FAMILY M14 CARBOXYPEPTIDASE A,B"/>
    <property type="match status" value="1"/>
</dbReference>
<dbReference type="PROSITE" id="PS00132">
    <property type="entry name" value="CARBOXYPEPT_ZN_1"/>
    <property type="match status" value="1"/>
</dbReference>
<sequence length="436" mass="50106">MRCLQSLSRIEIRFTIMKFSIIFHLSLLSLAQFALSEKQYRGCKVFTITSLANETQYNAVIDLQKVRGVDFWSEPSRKRYTDVMVYPDEQNNVEQYLAEYGIDYKVAISDVQGAVDKGKDLRSTRQNSQEMNWKEYQRLSVIHSWLDALAAHNPNIAQIGSIGRTTEGRDMKTIKLSSNLRKNNPIIFIDGGIHAREWISPAVVTYIIGKLMSFEPEDREIMANVDWVFLPVMNADGYEYTHTEDRLWRKSRSIHNGNDCIGVDLNRNFDFHWGENGVKDDPCANTYHGPYPFSEPESNATAKFMLANRNRIRAYITFHSYSQLMLTPYGYTEDLPDDYDQLEALGKRAIKALEEVHGTEYEVGAPSHILYSNSGSSRDFAKGVPEIKYSFTIELRDQGDYKFILPPQQIIPTAEETWEAVRVIARQVVQEASEEE</sequence>
<dbReference type="CDD" id="cd03860">
    <property type="entry name" value="M14_CP_A-B_like"/>
    <property type="match status" value="1"/>
</dbReference>
<dbReference type="Gene3D" id="3.30.70.340">
    <property type="entry name" value="Metallocarboxypeptidase-like"/>
    <property type="match status" value="1"/>
</dbReference>
<evidence type="ECO:0000256" key="3">
    <source>
        <dbReference type="ARBA" id="ARBA00022645"/>
    </source>
</evidence>
<dbReference type="GO" id="GO:0005615">
    <property type="term" value="C:extracellular space"/>
    <property type="evidence" value="ECO:0007669"/>
    <property type="project" value="TreeGrafter"/>
</dbReference>